<name>A0A9Q4C3N5_9EURY</name>
<evidence type="ECO:0000313" key="2">
    <source>
        <dbReference type="EMBL" id="MCX2818380.1"/>
    </source>
</evidence>
<feature type="transmembrane region" description="Helical" evidence="1">
    <location>
        <begin position="96"/>
        <end position="123"/>
    </location>
</feature>
<gene>
    <name evidence="2" type="ORF">EGH25_03310</name>
</gene>
<keyword evidence="1" id="KW-1133">Transmembrane helix</keyword>
<sequence length="171" mass="17568">MSTETADVGREDFLNTTPRRILAGVVGGFVGSLLMGGMMTMMRPGTLNVAIPAMYGVEGPSAVAGWAFHGWHGVVLGALYVLGVDNVPGLRERARTLGGAVAGGVGYGVVTTLLPVLVMPLWLSTVGFANAPSFPNLAFPGTVMSAVMHAVYAVPVALAYYAVGRGTGEAE</sequence>
<evidence type="ECO:0000313" key="3">
    <source>
        <dbReference type="Proteomes" id="UP001149411"/>
    </source>
</evidence>
<keyword evidence="1" id="KW-0472">Membrane</keyword>
<keyword evidence="1" id="KW-0812">Transmembrane</keyword>
<feature type="transmembrane region" description="Helical" evidence="1">
    <location>
        <begin position="21"/>
        <end position="42"/>
    </location>
</feature>
<comment type="caution">
    <text evidence="2">The sequence shown here is derived from an EMBL/GenBank/DDBJ whole genome shotgun (WGS) entry which is preliminary data.</text>
</comment>
<dbReference type="Proteomes" id="UP001149411">
    <property type="component" value="Unassembled WGS sequence"/>
</dbReference>
<reference evidence="2" key="1">
    <citation type="submission" date="2022-09" db="EMBL/GenBank/DDBJ databases">
        <title>Haloadaptaus new haloarchaeum isolated from saline soil.</title>
        <authorList>
            <person name="Duran-Viseras A."/>
            <person name="Sanchez-Porro C."/>
            <person name="Ventosa A."/>
        </authorList>
    </citation>
    <scope>NUCLEOTIDE SEQUENCE</scope>
    <source>
        <strain evidence="2">F3-133</strain>
    </source>
</reference>
<dbReference type="GO" id="GO:0016301">
    <property type="term" value="F:kinase activity"/>
    <property type="evidence" value="ECO:0007669"/>
    <property type="project" value="UniProtKB-KW"/>
</dbReference>
<keyword evidence="2" id="KW-0808">Transferase</keyword>
<organism evidence="2 3">
    <name type="scientific">Halorutilus salinus</name>
    <dbReference type="NCBI Taxonomy" id="2487751"/>
    <lineage>
        <taxon>Archaea</taxon>
        <taxon>Methanobacteriati</taxon>
        <taxon>Methanobacteriota</taxon>
        <taxon>Stenosarchaea group</taxon>
        <taxon>Halobacteria</taxon>
        <taxon>Halorutilales</taxon>
        <taxon>Halorutilaceae</taxon>
        <taxon>Halorutilus</taxon>
    </lineage>
</organism>
<keyword evidence="3" id="KW-1185">Reference proteome</keyword>
<feature type="transmembrane region" description="Helical" evidence="1">
    <location>
        <begin position="62"/>
        <end position="84"/>
    </location>
</feature>
<proteinExistence type="predicted"/>
<keyword evidence="2" id="KW-0418">Kinase</keyword>
<evidence type="ECO:0000256" key="1">
    <source>
        <dbReference type="SAM" id="Phobius"/>
    </source>
</evidence>
<protein>
    <submittedName>
        <fullName evidence="2">Histidine kinase</fullName>
    </submittedName>
</protein>
<accession>A0A9Q4C3N5</accession>
<dbReference type="AlphaFoldDB" id="A0A9Q4C3N5"/>
<dbReference type="EMBL" id="RKLV01000002">
    <property type="protein sequence ID" value="MCX2818380.1"/>
    <property type="molecule type" value="Genomic_DNA"/>
</dbReference>
<dbReference type="RefSeq" id="WP_266086181.1">
    <property type="nucleotide sequence ID" value="NZ_RKLV01000002.1"/>
</dbReference>
<feature type="transmembrane region" description="Helical" evidence="1">
    <location>
        <begin position="143"/>
        <end position="163"/>
    </location>
</feature>